<keyword evidence="2" id="KW-0732">Signal</keyword>
<feature type="domain" description="Leucine-binding protein" evidence="4">
    <location>
        <begin position="65"/>
        <end position="443"/>
    </location>
</feature>
<reference evidence="6" key="1">
    <citation type="submission" date="2018-12" db="EMBL/GenBank/DDBJ databases">
        <title>Tengunoibacter tsumagoiensis gen. nov., sp. nov., Dictyobacter kobayashii sp. nov., D. alpinus sp. nov., and D. joshuensis sp. nov. and description of Dictyobacteraceae fam. nov. within the order Ktedonobacterales isolated from Tengu-no-mugimeshi.</title>
        <authorList>
            <person name="Wang C.M."/>
            <person name="Zheng Y."/>
            <person name="Sakai Y."/>
            <person name="Toyoda A."/>
            <person name="Minakuchi Y."/>
            <person name="Abe K."/>
            <person name="Yokota A."/>
            <person name="Yabe S."/>
        </authorList>
    </citation>
    <scope>NUCLEOTIDE SEQUENCE [LARGE SCALE GENOMIC DNA]</scope>
    <source>
        <strain evidence="6">S-27</strain>
    </source>
</reference>
<name>A0A401Z7M3_9CHLR</name>
<sequence>MFQFDSEALDERQADYIMRRPPSRILASMIGFSLIITILAACGAGTPSTNTGNGNGNGGTQQTITIKIGSELPTTSGDASTGKPAQDGVELAVKEANDSNFLPGYKFALVAKDDVGANGTHDPTVGQKNVTDLIGDAQVAGIVGPINSSVALAEIPTTNKAPIALISPSNTNDCLTKETPAFECGGANSKLAALRPTGKVTYFRTATIDQYQGAALAVYAYKNKSYRTAYVIDDTEAYGVGLAKNFTTYWQKLGGKILGSASIKQTNSYENILTEIASKKPDFIMFGGNDSTGGITIRQQMKSVAGLANTPFMGGDGTKTSALAKAVKPLGGGPVFTSIPGIDPSQSPASKTFFDAYTKQFGAGAIGAYSAGGYDCAKILLQAIKSAVQDKKATAPKDSNDDSGASSFRQAVIDAVQNVQYDGVTGHHSFDKNGDTSNHFVSLYTIGDLNTGDGWKYLEQIDTSTLQ</sequence>
<gene>
    <name evidence="5" type="ORF">KDAU_01470</name>
</gene>
<feature type="transmembrane region" description="Helical" evidence="3">
    <location>
        <begin position="25"/>
        <end position="46"/>
    </location>
</feature>
<dbReference type="EMBL" id="BIFQ01000001">
    <property type="protein sequence ID" value="GCE02818.1"/>
    <property type="molecule type" value="Genomic_DNA"/>
</dbReference>
<evidence type="ECO:0000313" key="5">
    <source>
        <dbReference type="EMBL" id="GCE02818.1"/>
    </source>
</evidence>
<dbReference type="Gene3D" id="3.40.50.2300">
    <property type="match status" value="2"/>
</dbReference>
<keyword evidence="6" id="KW-1185">Reference proteome</keyword>
<keyword evidence="3" id="KW-0812">Transmembrane</keyword>
<dbReference type="AlphaFoldDB" id="A0A401Z7M3"/>
<accession>A0A401Z7M3</accession>
<evidence type="ECO:0000256" key="3">
    <source>
        <dbReference type="SAM" id="Phobius"/>
    </source>
</evidence>
<proteinExistence type="inferred from homology"/>
<dbReference type="SUPFAM" id="SSF53822">
    <property type="entry name" value="Periplasmic binding protein-like I"/>
    <property type="match status" value="1"/>
</dbReference>
<comment type="caution">
    <text evidence="5">The sequence shown here is derived from an EMBL/GenBank/DDBJ whole genome shotgun (WGS) entry which is preliminary data.</text>
</comment>
<dbReference type="CDD" id="cd06342">
    <property type="entry name" value="PBP1_ABC_LIVBP-like"/>
    <property type="match status" value="1"/>
</dbReference>
<evidence type="ECO:0000256" key="2">
    <source>
        <dbReference type="ARBA" id="ARBA00022729"/>
    </source>
</evidence>
<evidence type="ECO:0000259" key="4">
    <source>
        <dbReference type="Pfam" id="PF13458"/>
    </source>
</evidence>
<dbReference type="RefSeq" id="WP_235845556.1">
    <property type="nucleotide sequence ID" value="NZ_BIFQ01000001.1"/>
</dbReference>
<dbReference type="PANTHER" id="PTHR47151">
    <property type="entry name" value="LEU/ILE/VAL-BINDING ABC TRANSPORTER SUBUNIT"/>
    <property type="match status" value="1"/>
</dbReference>
<protein>
    <submittedName>
        <fullName evidence="5">Branched chain amino acid ABC transporter substrate-binding protein</fullName>
    </submittedName>
</protein>
<dbReference type="Proteomes" id="UP000287224">
    <property type="component" value="Unassembled WGS sequence"/>
</dbReference>
<dbReference type="InterPro" id="IPR028081">
    <property type="entry name" value="Leu-bd"/>
</dbReference>
<keyword evidence="3" id="KW-1133">Transmembrane helix</keyword>
<evidence type="ECO:0000256" key="1">
    <source>
        <dbReference type="ARBA" id="ARBA00010062"/>
    </source>
</evidence>
<keyword evidence="3" id="KW-0472">Membrane</keyword>
<organism evidence="5 6">
    <name type="scientific">Dictyobacter aurantiacus</name>
    <dbReference type="NCBI Taxonomy" id="1936993"/>
    <lineage>
        <taxon>Bacteria</taxon>
        <taxon>Bacillati</taxon>
        <taxon>Chloroflexota</taxon>
        <taxon>Ktedonobacteria</taxon>
        <taxon>Ktedonobacterales</taxon>
        <taxon>Dictyobacteraceae</taxon>
        <taxon>Dictyobacter</taxon>
    </lineage>
</organism>
<evidence type="ECO:0000313" key="6">
    <source>
        <dbReference type="Proteomes" id="UP000287224"/>
    </source>
</evidence>
<dbReference type="InterPro" id="IPR028082">
    <property type="entry name" value="Peripla_BP_I"/>
</dbReference>
<dbReference type="Pfam" id="PF13458">
    <property type="entry name" value="Peripla_BP_6"/>
    <property type="match status" value="1"/>
</dbReference>
<comment type="similarity">
    <text evidence="1">Belongs to the leucine-binding protein family.</text>
</comment>
<dbReference type="PANTHER" id="PTHR47151:SF2">
    <property type="entry name" value="AMINO ACID BINDING PROTEIN"/>
    <property type="match status" value="1"/>
</dbReference>